<dbReference type="InterPro" id="IPR002685">
    <property type="entry name" value="Glyco_trans_15"/>
</dbReference>
<feature type="chain" id="PRO_5046380518" evidence="5">
    <location>
        <begin position="35"/>
        <end position="456"/>
    </location>
</feature>
<proteinExistence type="inferred from homology"/>
<evidence type="ECO:0000256" key="1">
    <source>
        <dbReference type="ARBA" id="ARBA00007677"/>
    </source>
</evidence>
<comment type="caution">
    <text evidence="6">The sequence shown here is derived from an EMBL/GenBank/DDBJ whole genome shotgun (WGS) entry which is preliminary data.</text>
</comment>
<feature type="region of interest" description="Disordered" evidence="4">
    <location>
        <begin position="351"/>
        <end position="391"/>
    </location>
</feature>
<dbReference type="PANTHER" id="PTHR31121:SF7">
    <property type="entry name" value="MANNOSYLTRANSFERASE KTR4-RELATED"/>
    <property type="match status" value="1"/>
</dbReference>
<accession>A0ABR0SWS2</accession>
<evidence type="ECO:0000256" key="2">
    <source>
        <dbReference type="ARBA" id="ARBA00022676"/>
    </source>
</evidence>
<sequence>MASIRTKRHSSRWAQPAAWAWAIFFLQLTSFVHGLAIPSPAADQRPRAALISLAHEHDLQALLSTIHQLEGAFNHRYHYDWVIFSTKPLSDEFRSLTSNATSGSCIYEVITEGNWIVPRPTESSQFDRLSFRDDRSTSLLGQLRQWNSGPFARENRLRDYDWFWRIEPGAQFLRDIDFDVFRFMRDQGIAYGFNEALFDKEDMRVLVQQVKSFIEKHPDLLHVDADVSWLLASDPSAEAAFTEQDGLEEDFAARSKVKDMIEGSPSHLCHLKANWVQEETETETERDVFSPSEAFASWLSTIYKTGLNGISPTFDIGSLAFFRSQSHQVLINHLDMMGELYYRGPRDHVPPSEECVELSSQGHSACKPPKPPEYTPDPELSSSSSNSKDPVAFVGKTKMEPALPASILEHYRNPDASMDELFKQWELMAQDLGRQDAIPGLRSGNTVIDERNFSLI</sequence>
<dbReference type="Pfam" id="PF01793">
    <property type="entry name" value="Glyco_transf_15"/>
    <property type="match status" value="1"/>
</dbReference>
<keyword evidence="5" id="KW-0732">Signal</keyword>
<evidence type="ECO:0000256" key="3">
    <source>
        <dbReference type="ARBA" id="ARBA00022679"/>
    </source>
</evidence>
<comment type="similarity">
    <text evidence="1">Belongs to the glycosyltransferase 15 family.</text>
</comment>
<evidence type="ECO:0000313" key="7">
    <source>
        <dbReference type="Proteomes" id="UP001338125"/>
    </source>
</evidence>
<dbReference type="EMBL" id="JAVFKD010000002">
    <property type="protein sequence ID" value="KAK5996469.1"/>
    <property type="molecule type" value="Genomic_DNA"/>
</dbReference>
<gene>
    <name evidence="6" type="ORF">PT974_01803</name>
</gene>
<dbReference type="Proteomes" id="UP001338125">
    <property type="component" value="Unassembled WGS sequence"/>
</dbReference>
<keyword evidence="3" id="KW-0808">Transferase</keyword>
<feature type="compositionally biased region" description="Low complexity" evidence="4">
    <location>
        <begin position="377"/>
        <end position="387"/>
    </location>
</feature>
<dbReference type="Gene3D" id="3.90.550.10">
    <property type="entry name" value="Spore Coat Polysaccharide Biosynthesis Protein SpsA, Chain A"/>
    <property type="match status" value="1"/>
</dbReference>
<reference evidence="6 7" key="1">
    <citation type="submission" date="2024-01" db="EMBL/GenBank/DDBJ databases">
        <title>Complete genome of Cladobotryum mycophilum ATHUM6906.</title>
        <authorList>
            <person name="Christinaki A.C."/>
            <person name="Myridakis A.I."/>
            <person name="Kouvelis V.N."/>
        </authorList>
    </citation>
    <scope>NUCLEOTIDE SEQUENCE [LARGE SCALE GENOMIC DNA]</scope>
    <source>
        <strain evidence="6 7">ATHUM6906</strain>
    </source>
</reference>
<name>A0ABR0SWS2_9HYPO</name>
<protein>
    <submittedName>
        <fullName evidence="6">Mannosyltransferase KTR3-like protein</fullName>
    </submittedName>
</protein>
<dbReference type="PANTHER" id="PTHR31121">
    <property type="entry name" value="ALPHA-1,2 MANNOSYLTRANSFERASE KTR1"/>
    <property type="match status" value="1"/>
</dbReference>
<organism evidence="6 7">
    <name type="scientific">Cladobotryum mycophilum</name>
    <dbReference type="NCBI Taxonomy" id="491253"/>
    <lineage>
        <taxon>Eukaryota</taxon>
        <taxon>Fungi</taxon>
        <taxon>Dikarya</taxon>
        <taxon>Ascomycota</taxon>
        <taxon>Pezizomycotina</taxon>
        <taxon>Sordariomycetes</taxon>
        <taxon>Hypocreomycetidae</taxon>
        <taxon>Hypocreales</taxon>
        <taxon>Hypocreaceae</taxon>
        <taxon>Cladobotryum</taxon>
    </lineage>
</organism>
<feature type="signal peptide" evidence="5">
    <location>
        <begin position="1"/>
        <end position="34"/>
    </location>
</feature>
<keyword evidence="7" id="KW-1185">Reference proteome</keyword>
<keyword evidence="2" id="KW-0328">Glycosyltransferase</keyword>
<dbReference type="SUPFAM" id="SSF53448">
    <property type="entry name" value="Nucleotide-diphospho-sugar transferases"/>
    <property type="match status" value="1"/>
</dbReference>
<evidence type="ECO:0000256" key="4">
    <source>
        <dbReference type="SAM" id="MobiDB-lite"/>
    </source>
</evidence>
<dbReference type="InterPro" id="IPR029044">
    <property type="entry name" value="Nucleotide-diphossugar_trans"/>
</dbReference>
<evidence type="ECO:0000313" key="6">
    <source>
        <dbReference type="EMBL" id="KAK5996469.1"/>
    </source>
</evidence>
<evidence type="ECO:0000256" key="5">
    <source>
        <dbReference type="SAM" id="SignalP"/>
    </source>
</evidence>